<accession>A0ACD1GAK3</accession>
<sequence length="1323" mass="145549">MLHLFSSCLAMRPTFLLALALWLTTSHVHAAAVFAHFMVGNVPAWTVDDWRHDIQLAQAAHIDAFALNIANGWFANEDTLAVAFEAAATDGFKLFFSFDYAGNGSWAEADVISLIKKYKLHGGYYTTEKNGAPLVSTFEGPDSAADWANIRDETGCFFVPDWSSVGAIPASEEADGVVDGLFSWASWPWGNLNMTTFVDASYIETLNSSSKPYMMPVSPWFYTNMPGYDKNWMWRGDDTWYQRWVQIWYLQPEFVEIISWNDFGESHYIGPLDNRSYSPFTTGRAPFNYVEHMPHDGWRELLPFMIDTYKNGRALVTEEKIVMWHRTSLVDDCDRDDTTANTASQLQAEFLPNEVAQDRLFFTALLASNADVVVEYNNPSSTVTAGWDFLPPGPKGFGGPGLYHGSVSLEHAAEVNLRIVRDSVTKLTLSSGQSISADNCNQGRTNFNAYVAASEAIEVEHVYATFNLTELSCIAGYSADAFTELCEFTCAWGYCPVGACVCTNLGVIQTLPNATGQVGYPANGDANYAGLCTFACNLGFCPSKYCAATLQASYIPTVSPFTPNACVAGMGEGSFAGLCSYACAFGFCPENHCTCTKTGALAPSPVVVNTTGVSLIGDDSDLCNFACLRGYCPEGACARAAAFYPDTSCSDAQKAMIQTEINHAITIASYAAENFQNGDYYTHFFAEKVRTADFPAHAEAVYRRVAAVLDGTAPYGLKLTCNFAHPECYRSVAHTKDSARSLNFCAGFFANSNDPDSNGNVILATDDRLQHCPTLNLRKVNRSRAATIIHELTHTSFVMNGVNGGEKSKDYAYGILGCTELAQGRLDRSCTAWYRSKPSVILCPNTDGKESVCDADRSAWNAESWQSVASGVYFSAQCQRAIEISNDVPVVSVTSDEDGDITVPISTTRRRDTNCPAYDDYFIWDEDEQPVSVKGYVHFGDSFAAGMGTGSTSWDECRVGSNNYGKLLYNYLNDSSIPFANYACSGDTTTGLANQVKKWKDTSSFNLATLTLGGNDVGFSDIIRNCITWELPWGYTAMFQARCEEVKDKARSILSDTSSSGMRNKLKEAYLSILSASLNDDFMLYVTGYVGFFNYDTTICDLSTFNYWWPSYKPLLPIWDDVAFLQTAVRKELDDLVDQMNQVIQQAIKDANSAYGSTGVTYVNMQPSFDTHRFCEEGVYEPSPNRGETFFFLSGWDDYPHEHDELVTVEAETAAVEAAEVVQMMSLGSIPIPDAVTCNTTLGTDPDPYAVVMCDASLSVSMDPNGKVAQLLAQANTDISSRNYSSTAIKWWLPTRQIKTFHPRSDGMFAFRDAVWTAIEANT</sequence>
<proteinExistence type="predicted"/>
<protein>
    <submittedName>
        <fullName evidence="1">Uncharacterized protein</fullName>
    </submittedName>
</protein>
<gene>
    <name evidence="1" type="ORF">BO95DRAFT_412331</name>
</gene>
<dbReference type="Proteomes" id="UP000249057">
    <property type="component" value="Unassembled WGS sequence"/>
</dbReference>
<reference evidence="1" key="1">
    <citation type="submission" date="2018-02" db="EMBL/GenBank/DDBJ databases">
        <title>The genomes of Aspergillus section Nigri reveals drivers in fungal speciation.</title>
        <authorList>
            <consortium name="DOE Joint Genome Institute"/>
            <person name="Vesth T.C."/>
            <person name="Nybo J."/>
            <person name="Theobald S."/>
            <person name="Brandl J."/>
            <person name="Frisvad J.C."/>
            <person name="Nielsen K.F."/>
            <person name="Lyhne E.K."/>
            <person name="Kogle M.E."/>
            <person name="Kuo A."/>
            <person name="Riley R."/>
            <person name="Clum A."/>
            <person name="Nolan M."/>
            <person name="Lipzen A."/>
            <person name="Salamov A."/>
            <person name="Henrissat B."/>
            <person name="Wiebenga A."/>
            <person name="De vries R.P."/>
            <person name="Grigoriev I.V."/>
            <person name="Mortensen U.H."/>
            <person name="Andersen M.R."/>
            <person name="Baker S.E."/>
        </authorList>
    </citation>
    <scope>NUCLEOTIDE SEQUENCE</scope>
    <source>
        <strain evidence="1">CBS 621.78</strain>
    </source>
</reference>
<dbReference type="EMBL" id="KZ825338">
    <property type="protein sequence ID" value="RAH46319.1"/>
    <property type="molecule type" value="Genomic_DNA"/>
</dbReference>
<name>A0ACD1GAK3_9EURO</name>
<evidence type="ECO:0000313" key="1">
    <source>
        <dbReference type="EMBL" id="RAH46319.1"/>
    </source>
</evidence>
<keyword evidence="2" id="KW-1185">Reference proteome</keyword>
<organism evidence="1 2">
    <name type="scientific">Aspergillus brunneoviolaceus CBS 621.78</name>
    <dbReference type="NCBI Taxonomy" id="1450534"/>
    <lineage>
        <taxon>Eukaryota</taxon>
        <taxon>Fungi</taxon>
        <taxon>Dikarya</taxon>
        <taxon>Ascomycota</taxon>
        <taxon>Pezizomycotina</taxon>
        <taxon>Eurotiomycetes</taxon>
        <taxon>Eurotiomycetidae</taxon>
        <taxon>Eurotiales</taxon>
        <taxon>Aspergillaceae</taxon>
        <taxon>Aspergillus</taxon>
        <taxon>Aspergillus subgen. Circumdati</taxon>
    </lineage>
</organism>
<evidence type="ECO:0000313" key="2">
    <source>
        <dbReference type="Proteomes" id="UP000249057"/>
    </source>
</evidence>